<accession>A0A0A2MTH8</accession>
<reference evidence="2 3" key="2">
    <citation type="journal article" date="2015" name="Stand. Genomic Sci.">
        <title>High quality draft genomic sequence of Flavobacterium enshiense DK69(T) and comparison among Flavobacterium genomes.</title>
        <authorList>
            <person name="Zeng Z."/>
            <person name="Chen C."/>
            <person name="Du H."/>
            <person name="Wang G."/>
            <person name="Li M."/>
        </authorList>
    </citation>
    <scope>NUCLEOTIDE SEQUENCE [LARGE SCALE GENOMIC DNA]</scope>
    <source>
        <strain evidence="2 3">DK69</strain>
    </source>
</reference>
<evidence type="ECO:0000313" key="2">
    <source>
        <dbReference type="EMBL" id="KGO95967.1"/>
    </source>
</evidence>
<dbReference type="PATRIC" id="fig|1107311.5.peg.2902"/>
<dbReference type="OrthoDB" id="1252259at2"/>
<feature type="transmembrane region" description="Helical" evidence="1">
    <location>
        <begin position="109"/>
        <end position="132"/>
    </location>
</feature>
<dbReference type="eggNOG" id="ENOG5030Z9V">
    <property type="taxonomic scope" value="Bacteria"/>
</dbReference>
<proteinExistence type="predicted"/>
<keyword evidence="1" id="KW-0812">Transmembrane</keyword>
<keyword evidence="3" id="KW-1185">Reference proteome</keyword>
<dbReference type="RefSeq" id="WP_035630389.1">
    <property type="nucleotide sequence ID" value="NZ_AVCS01000028.1"/>
</dbReference>
<gene>
    <name evidence="2" type="ORF">Q767_08430</name>
</gene>
<dbReference type="Proteomes" id="UP000030149">
    <property type="component" value="Unassembled WGS sequence"/>
</dbReference>
<comment type="caution">
    <text evidence="2">The sequence shown here is derived from an EMBL/GenBank/DDBJ whole genome shotgun (WGS) entry which is preliminary data.</text>
</comment>
<feature type="transmembrane region" description="Helical" evidence="1">
    <location>
        <begin position="189"/>
        <end position="213"/>
    </location>
</feature>
<evidence type="ECO:0000256" key="1">
    <source>
        <dbReference type="SAM" id="Phobius"/>
    </source>
</evidence>
<reference evidence="3" key="1">
    <citation type="submission" date="2013-09" db="EMBL/GenBank/DDBJ databases">
        <authorList>
            <person name="Zeng Z."/>
            <person name="Chen C."/>
        </authorList>
    </citation>
    <scope>NUCLEOTIDE SEQUENCE [LARGE SCALE GENOMIC DNA]</scope>
    <source>
        <strain evidence="3">DK69</strain>
    </source>
</reference>
<sequence length="214" mass="24038">MATAEKRNLKGMTINIKLLIYLAFGFIASTIIGTLSHEFGHYLIAETLGYDASINYASTSYSNSKEFVENDSFWITLGGPLETIITGTIGFTFLIVNRKSFEKSDRLNLNQWVIIFISLFWLRQLANLFMGLTGLLKRGHFSTRSDESKLDYFFNLKTGTTLSLTAILAAIILAIIVYKFIPRKQLFTFLISGIVGGISGYYLWLVAFGKIILP</sequence>
<feature type="transmembrane region" description="Helical" evidence="1">
    <location>
        <begin position="152"/>
        <end position="177"/>
    </location>
</feature>
<feature type="transmembrane region" description="Helical" evidence="1">
    <location>
        <begin position="12"/>
        <end position="32"/>
    </location>
</feature>
<name>A0A0A2MTH8_9FLAO</name>
<keyword evidence="1" id="KW-0472">Membrane</keyword>
<evidence type="ECO:0000313" key="3">
    <source>
        <dbReference type="Proteomes" id="UP000030149"/>
    </source>
</evidence>
<protein>
    <recommendedName>
        <fullName evidence="4">Peptidase M50 domain-containing protein</fullName>
    </recommendedName>
</protein>
<dbReference type="EMBL" id="JRLZ01000007">
    <property type="protein sequence ID" value="KGO95967.1"/>
    <property type="molecule type" value="Genomic_DNA"/>
</dbReference>
<dbReference type="AlphaFoldDB" id="A0A0A2MTH8"/>
<organism evidence="2 3">
    <name type="scientific">Flavobacterium enshiense DK69</name>
    <dbReference type="NCBI Taxonomy" id="1107311"/>
    <lineage>
        <taxon>Bacteria</taxon>
        <taxon>Pseudomonadati</taxon>
        <taxon>Bacteroidota</taxon>
        <taxon>Flavobacteriia</taxon>
        <taxon>Flavobacteriales</taxon>
        <taxon>Flavobacteriaceae</taxon>
        <taxon>Flavobacterium</taxon>
    </lineage>
</organism>
<evidence type="ECO:0008006" key="4">
    <source>
        <dbReference type="Google" id="ProtNLM"/>
    </source>
</evidence>
<feature type="transmembrane region" description="Helical" evidence="1">
    <location>
        <begin position="73"/>
        <end position="97"/>
    </location>
</feature>
<keyword evidence="1" id="KW-1133">Transmembrane helix</keyword>
<dbReference type="STRING" id="1107311.Q767_08430"/>